<dbReference type="Proteomes" id="UP000600365">
    <property type="component" value="Unassembled WGS sequence"/>
</dbReference>
<dbReference type="AlphaFoldDB" id="A0A917XRG8"/>
<accession>A0A917XRG8</accession>
<gene>
    <name evidence="3" type="ORF">GCM10011579_003770</name>
</gene>
<evidence type="ECO:0000313" key="3">
    <source>
        <dbReference type="EMBL" id="GGN49764.1"/>
    </source>
</evidence>
<keyword evidence="4" id="KW-1185">Reference proteome</keyword>
<dbReference type="Gene3D" id="1.10.10.10">
    <property type="entry name" value="Winged helix-like DNA-binding domain superfamily/Winged helix DNA-binding domain"/>
    <property type="match status" value="1"/>
</dbReference>
<dbReference type="EMBL" id="BMMM01000001">
    <property type="protein sequence ID" value="GGN49764.1"/>
    <property type="molecule type" value="Genomic_DNA"/>
</dbReference>
<comment type="caution">
    <text evidence="3">The sequence shown here is derived from an EMBL/GenBank/DDBJ whole genome shotgun (WGS) entry which is preliminary data.</text>
</comment>
<proteinExistence type="predicted"/>
<evidence type="ECO:0000313" key="4">
    <source>
        <dbReference type="Proteomes" id="UP000600365"/>
    </source>
</evidence>
<dbReference type="InterPro" id="IPR000847">
    <property type="entry name" value="LysR_HTH_N"/>
</dbReference>
<protein>
    <recommendedName>
        <fullName evidence="2">HTH lysR-type domain-containing protein</fullName>
    </recommendedName>
</protein>
<sequence>MELGHPLFDRGPRGVSPTAEGHRFREEADQAIELRRSYREERPAPATREPFPIGLCVCRTDLRRPLVAALWSLTSS</sequence>
<evidence type="ECO:0000259" key="2">
    <source>
        <dbReference type="PROSITE" id="PS50931"/>
    </source>
</evidence>
<dbReference type="PROSITE" id="PS50931">
    <property type="entry name" value="HTH_LYSR"/>
    <property type="match status" value="1"/>
</dbReference>
<reference evidence="3 4" key="1">
    <citation type="journal article" date="2014" name="Int. J. Syst. Evol. Microbiol.">
        <title>Complete genome sequence of Corynebacterium casei LMG S-19264T (=DSM 44701T), isolated from a smear-ripened cheese.</title>
        <authorList>
            <consortium name="US DOE Joint Genome Institute (JGI-PGF)"/>
            <person name="Walter F."/>
            <person name="Albersmeier A."/>
            <person name="Kalinowski J."/>
            <person name="Ruckert C."/>
        </authorList>
    </citation>
    <scope>NUCLEOTIDE SEQUENCE [LARGE SCALE GENOMIC DNA]</scope>
    <source>
        <strain evidence="3 4">CGMCC 4.7111</strain>
    </source>
</reference>
<name>A0A917XRG8_9ACTN</name>
<feature type="domain" description="HTH lysR-type" evidence="2">
    <location>
        <begin position="1"/>
        <end position="18"/>
    </location>
</feature>
<feature type="region of interest" description="Disordered" evidence="1">
    <location>
        <begin position="1"/>
        <end position="22"/>
    </location>
</feature>
<dbReference type="InterPro" id="IPR036388">
    <property type="entry name" value="WH-like_DNA-bd_sf"/>
</dbReference>
<organism evidence="3 4">
    <name type="scientific">Streptomyces albiflavescens</name>
    <dbReference type="NCBI Taxonomy" id="1623582"/>
    <lineage>
        <taxon>Bacteria</taxon>
        <taxon>Bacillati</taxon>
        <taxon>Actinomycetota</taxon>
        <taxon>Actinomycetes</taxon>
        <taxon>Kitasatosporales</taxon>
        <taxon>Streptomycetaceae</taxon>
        <taxon>Streptomyces</taxon>
    </lineage>
</organism>
<dbReference type="GO" id="GO:0003700">
    <property type="term" value="F:DNA-binding transcription factor activity"/>
    <property type="evidence" value="ECO:0007669"/>
    <property type="project" value="InterPro"/>
</dbReference>
<evidence type="ECO:0000256" key="1">
    <source>
        <dbReference type="SAM" id="MobiDB-lite"/>
    </source>
</evidence>